<gene>
    <name evidence="3" type="ORF">Prubr_20020</name>
</gene>
<dbReference type="EMBL" id="AP023359">
    <property type="protein sequence ID" value="BCJ64981.1"/>
    <property type="molecule type" value="Genomic_DNA"/>
</dbReference>
<reference evidence="3" key="1">
    <citation type="submission" date="2020-08" db="EMBL/GenBank/DDBJ databases">
        <title>Whole genome shotgun sequence of Polymorphospora rubra NBRC 101157.</title>
        <authorList>
            <person name="Komaki H."/>
            <person name="Tamura T."/>
        </authorList>
    </citation>
    <scope>NUCLEOTIDE SEQUENCE</scope>
    <source>
        <strain evidence="3">NBRC 101157</strain>
    </source>
</reference>
<evidence type="ECO:0000313" key="3">
    <source>
        <dbReference type="EMBL" id="BCJ64981.1"/>
    </source>
</evidence>
<dbReference type="Proteomes" id="UP000680866">
    <property type="component" value="Chromosome"/>
</dbReference>
<evidence type="ECO:0000256" key="1">
    <source>
        <dbReference type="SAM" id="MobiDB-lite"/>
    </source>
</evidence>
<dbReference type="KEGG" id="pry:Prubr_20020"/>
<feature type="signal peptide" evidence="2">
    <location>
        <begin position="1"/>
        <end position="31"/>
    </location>
</feature>
<keyword evidence="2" id="KW-0732">Signal</keyword>
<keyword evidence="4" id="KW-1185">Reference proteome</keyword>
<dbReference type="RefSeq" id="WP_246568515.1">
    <property type="nucleotide sequence ID" value="NZ_AP023359.1"/>
</dbReference>
<protein>
    <submittedName>
        <fullName evidence="3">Uncharacterized protein</fullName>
    </submittedName>
</protein>
<sequence>MQIVPRKAALVGLGAAGVLALAVAVPTVALAEDPTPAPSVSSSGAPSSDTPSRTEQHEERRTERNRQLAEGLAAELGVDVDKVTAALEKVQGDLETDARQERQGRLKERLDAAVEEGKLTREQADAIIAAGEAGVLGGGKGGGFGPRHGGR</sequence>
<dbReference type="AlphaFoldDB" id="A0A810MV15"/>
<accession>A0A810MV15</accession>
<organism evidence="3 4">
    <name type="scientific">Polymorphospora rubra</name>
    <dbReference type="NCBI Taxonomy" id="338584"/>
    <lineage>
        <taxon>Bacteria</taxon>
        <taxon>Bacillati</taxon>
        <taxon>Actinomycetota</taxon>
        <taxon>Actinomycetes</taxon>
        <taxon>Micromonosporales</taxon>
        <taxon>Micromonosporaceae</taxon>
        <taxon>Polymorphospora</taxon>
    </lineage>
</organism>
<evidence type="ECO:0000313" key="4">
    <source>
        <dbReference type="Proteomes" id="UP000680866"/>
    </source>
</evidence>
<feature type="chain" id="PRO_5032705543" evidence="2">
    <location>
        <begin position="32"/>
        <end position="151"/>
    </location>
</feature>
<feature type="compositionally biased region" description="Low complexity" evidence="1">
    <location>
        <begin position="38"/>
        <end position="51"/>
    </location>
</feature>
<proteinExistence type="predicted"/>
<feature type="compositionally biased region" description="Basic and acidic residues" evidence="1">
    <location>
        <begin position="52"/>
        <end position="67"/>
    </location>
</feature>
<evidence type="ECO:0000256" key="2">
    <source>
        <dbReference type="SAM" id="SignalP"/>
    </source>
</evidence>
<feature type="region of interest" description="Disordered" evidence="1">
    <location>
        <begin position="32"/>
        <end position="73"/>
    </location>
</feature>
<name>A0A810MV15_9ACTN</name>